<name>A0A8D9A5L8_9HEMI</name>
<feature type="compositionally biased region" description="Basic and acidic residues" evidence="4">
    <location>
        <begin position="345"/>
        <end position="362"/>
    </location>
</feature>
<feature type="region of interest" description="Disordered" evidence="4">
    <location>
        <begin position="1384"/>
        <end position="1405"/>
    </location>
</feature>
<feature type="compositionally biased region" description="Basic and acidic residues" evidence="4">
    <location>
        <begin position="464"/>
        <end position="480"/>
    </location>
</feature>
<feature type="domain" description="ALMS motif" evidence="5">
    <location>
        <begin position="1332"/>
        <end position="1459"/>
    </location>
</feature>
<evidence type="ECO:0000256" key="3">
    <source>
        <dbReference type="ARBA" id="ARBA00023212"/>
    </source>
</evidence>
<evidence type="ECO:0000256" key="1">
    <source>
        <dbReference type="ARBA" id="ARBA00004300"/>
    </source>
</evidence>
<dbReference type="Pfam" id="PF15309">
    <property type="entry name" value="ALMS_motif"/>
    <property type="match status" value="1"/>
</dbReference>
<feature type="region of interest" description="Disordered" evidence="4">
    <location>
        <begin position="977"/>
        <end position="1034"/>
    </location>
</feature>
<organism evidence="6">
    <name type="scientific">Cacopsylla melanoneura</name>
    <dbReference type="NCBI Taxonomy" id="428564"/>
    <lineage>
        <taxon>Eukaryota</taxon>
        <taxon>Metazoa</taxon>
        <taxon>Ecdysozoa</taxon>
        <taxon>Arthropoda</taxon>
        <taxon>Hexapoda</taxon>
        <taxon>Insecta</taxon>
        <taxon>Pterygota</taxon>
        <taxon>Neoptera</taxon>
        <taxon>Paraneoptera</taxon>
        <taxon>Hemiptera</taxon>
        <taxon>Sternorrhyncha</taxon>
        <taxon>Psylloidea</taxon>
        <taxon>Psyllidae</taxon>
        <taxon>Psyllinae</taxon>
        <taxon>Cacopsylla</taxon>
    </lineage>
</organism>
<feature type="region of interest" description="Disordered" evidence="4">
    <location>
        <begin position="526"/>
        <end position="571"/>
    </location>
</feature>
<feature type="compositionally biased region" description="Polar residues" evidence="4">
    <location>
        <begin position="989"/>
        <end position="1008"/>
    </location>
</feature>
<feature type="compositionally biased region" description="Pro residues" evidence="4">
    <location>
        <begin position="689"/>
        <end position="704"/>
    </location>
</feature>
<evidence type="ECO:0000256" key="2">
    <source>
        <dbReference type="ARBA" id="ARBA00022490"/>
    </source>
</evidence>
<comment type="subcellular location">
    <subcellularLocation>
        <location evidence="1">Cytoplasm</location>
        <location evidence="1">Cytoskeleton</location>
        <location evidence="1">Microtubule organizing center</location>
        <location evidence="1">Centrosome</location>
    </subcellularLocation>
</comment>
<feature type="region of interest" description="Disordered" evidence="4">
    <location>
        <begin position="315"/>
        <end position="382"/>
    </location>
</feature>
<protein>
    <submittedName>
        <fullName evidence="6">Alstrom syndrome protein 1</fullName>
    </submittedName>
</protein>
<evidence type="ECO:0000256" key="4">
    <source>
        <dbReference type="SAM" id="MobiDB-lite"/>
    </source>
</evidence>
<feature type="region of interest" description="Disordered" evidence="4">
    <location>
        <begin position="684"/>
        <end position="709"/>
    </location>
</feature>
<feature type="region of interest" description="Disordered" evidence="4">
    <location>
        <begin position="1215"/>
        <end position="1236"/>
    </location>
</feature>
<keyword evidence="3" id="KW-0206">Cytoskeleton</keyword>
<feature type="compositionally biased region" description="Basic and acidic residues" evidence="4">
    <location>
        <begin position="258"/>
        <end position="273"/>
    </location>
</feature>
<dbReference type="InterPro" id="IPR029299">
    <property type="entry name" value="ALMS_motif"/>
</dbReference>
<feature type="region of interest" description="Disordered" evidence="4">
    <location>
        <begin position="1294"/>
        <end position="1328"/>
    </location>
</feature>
<feature type="region of interest" description="Disordered" evidence="4">
    <location>
        <begin position="226"/>
        <end position="299"/>
    </location>
</feature>
<dbReference type="EMBL" id="HBUF01553211">
    <property type="protein sequence ID" value="CAG6759605.1"/>
    <property type="molecule type" value="Transcribed_RNA"/>
</dbReference>
<proteinExistence type="predicted"/>
<dbReference type="GO" id="GO:0005813">
    <property type="term" value="C:centrosome"/>
    <property type="evidence" value="ECO:0007669"/>
    <property type="project" value="UniProtKB-SubCell"/>
</dbReference>
<accession>A0A8D9A5L8</accession>
<evidence type="ECO:0000313" key="6">
    <source>
        <dbReference type="EMBL" id="CAG6759605.1"/>
    </source>
</evidence>
<feature type="region of interest" description="Disordered" evidence="4">
    <location>
        <begin position="865"/>
        <end position="904"/>
    </location>
</feature>
<feature type="compositionally biased region" description="Basic and acidic residues" evidence="4">
    <location>
        <begin position="870"/>
        <end position="904"/>
    </location>
</feature>
<feature type="region of interest" description="Disordered" evidence="4">
    <location>
        <begin position="1069"/>
        <end position="1110"/>
    </location>
</feature>
<reference evidence="6" key="1">
    <citation type="submission" date="2021-05" db="EMBL/GenBank/DDBJ databases">
        <authorList>
            <person name="Alioto T."/>
            <person name="Alioto T."/>
            <person name="Gomez Garrido J."/>
        </authorList>
    </citation>
    <scope>NUCLEOTIDE SEQUENCE</scope>
</reference>
<sequence length="1475" mass="165132">MRYPAQGNIEPTSKQRRGKYYPLFPHFSEDGNSTGHRRTNSLELLLADKGNGLKSSSLPHRSLSVASLTLDDTQGQMECYAGDLAQGLHHPTSDEGLVEAFNPSLLPPPPYSASSSSLSTIITRDNRQASASKLIQTVLPARSSVTTQTLATLQSQGGRCSGGLCTGAHPRHSIVPPTPLDNISDLEDNLIRESNPGERETNCNTLDSIGSEQTVGSWVGKTYYNNQYERQPDGGNNGEGEDGVNHISYSQDISPADEDYHHIDDQDQSRQEEDNNQDELEEEHPEDSQLMDSRQCGDRSDQIDRVNSFEYLPGPLYEQNQATHDSSSDSIEEQEEGSRQNGDLEDNRRDVVSDPLQDDSHGVSDLQDDLDHDLSSPSSTLRRDVDTGVHLIRNLLQDTARDSRQFIRHFVHTLIKTSTPTQDGPRGHQQVQNAVHVPQNGAHEPQNGAQKQTDPKYINGKPMRSIDDKHFGKQIPREEKNERYENRNVVSDHNRNGIIDNGDRNRNRMMDHRLLHQNVPFTPILSESRREDLSGESATRSSELLMLSEDQDQTPVSGEGGSKEDHTTSSEMFKPKAKVYHLQPSLLQAPPNAHSTTLTSEDDSLRHNAKLRPQYPLHQSEASARPKYPTVNQSDRLIEEPIEPLGSRSEEEVMCKQERAMRRLYEKQTRAPSSSKVKSILTNRNQACSPPPTLSSHPSPPSPAPDNWREREVGYGIRGEASRNFRTSRVVGAYAKEKGVLCDKGGGDGLLGNHAQERCELRLRSNKDGNNIGVAGTYVKEKELISGKNQANTEVLGAYPTKGDNFCSVRSNRDRGGSHTYTKREVFNKNSRTGDDKYESNRALGTYVKEKEVFLIKDGRGLAKTGEPIETDRGLVRRGENSENRGRERGEEREEEDWRSPVTESEKMYAMRKKVGASSPPVHPNPANETLVNYLQLERQNQLDWIKAEIDHLSNLKNLLEKQETLKRHITAYKQTRRVRQTLVRPTGGVSSSGESNQRPAAQETTDQPQKRAKTTGHRKGDGDTAEESNPFEQDKASIYAHKINKDSEYNHPHRSNKEREQQTALYVHNVNRERNRTSVQANKKEKDGDRGLDKEGASQPSGQAHKLNKDREWMLPCEFRRRQRNVPTSLKLKHNMNEMMTRDVEKVGLKPTTATTVGATQSTRLKSSTATVESATVKSTLATRSTTPVESTAIQTSDSLLNLPAWLSKPASVEPLTPQENVGSRLASSNQGINKESPPQLCPCIVELYTRVKSGQELLGAGSGSGCKCYSKQNKPGRENIAPPPVGYVITFEPRSKKPKPSTPVDSVPKSPTNPGFSSSESEITTKPRIKTLQEYLEHNRPDYVNRAETRRQCLVEKSYLREQQNSVQHKQKVLLTALKYGAGSESEDKTSGKSKGSHHHGRKIFTTRELRSMTRRKYEQLPEVQMKKMDAKRKEAYRTNKLMAEVFTKKLQRKALKGVVDLSNSDQILSTIS</sequence>
<feature type="compositionally biased region" description="Polar residues" evidence="4">
    <location>
        <begin position="1219"/>
        <end position="1235"/>
    </location>
</feature>
<feature type="compositionally biased region" description="Acidic residues" evidence="4">
    <location>
        <begin position="274"/>
        <end position="285"/>
    </location>
</feature>
<evidence type="ECO:0000259" key="5">
    <source>
        <dbReference type="Pfam" id="PF15309"/>
    </source>
</evidence>
<feature type="compositionally biased region" description="Polar residues" evidence="4">
    <location>
        <begin position="1311"/>
        <end position="1326"/>
    </location>
</feature>
<keyword evidence="2" id="KW-0963">Cytoplasm</keyword>
<feature type="region of interest" description="Disordered" evidence="4">
    <location>
        <begin position="439"/>
        <end position="480"/>
    </location>
</feature>
<feature type="compositionally biased region" description="Basic and acidic residues" evidence="4">
    <location>
        <begin position="1071"/>
        <end position="1097"/>
    </location>
</feature>